<organism evidence="1 2">
    <name type="scientific">Vermiconidia calcicola</name>
    <dbReference type="NCBI Taxonomy" id="1690605"/>
    <lineage>
        <taxon>Eukaryota</taxon>
        <taxon>Fungi</taxon>
        <taxon>Dikarya</taxon>
        <taxon>Ascomycota</taxon>
        <taxon>Pezizomycotina</taxon>
        <taxon>Dothideomycetes</taxon>
        <taxon>Dothideomycetidae</taxon>
        <taxon>Mycosphaerellales</taxon>
        <taxon>Extremaceae</taxon>
        <taxon>Vermiconidia</taxon>
    </lineage>
</organism>
<comment type="caution">
    <text evidence="1">The sequence shown here is derived from an EMBL/GenBank/DDBJ whole genome shotgun (WGS) entry which is preliminary data.</text>
</comment>
<keyword evidence="2" id="KW-1185">Reference proteome</keyword>
<name>A0ACC3M9M7_9PEZI</name>
<protein>
    <submittedName>
        <fullName evidence="1">Uncharacterized protein</fullName>
    </submittedName>
</protein>
<sequence length="349" mass="37426">MKEAIIATGPKVQIIDSEIPKPAAGQVLIKVHFSGSNPKDWKVPEWMPDTPPLNQGDDIAGTIHSVGEGVTEFKTGDRVAAFHEMLKPHGSYAEYAIAWAHTTFLLPAKTSLEEGAAIPLAALTAVVGLYGAQKLNLPQPWSPAEKPIPLVVYGGSSAVGTYAIQLGKRSNIHPLICVAGRAQDHVEKLIDRSKGDTIIDYRKGDEAVAQGIKDALDGKKLGYAFDAVSEKSSYQNISKVLDQESGKITLVLPPKGGWGAKFEEIPSGIHQSTTNVGSVHNDLKDLGFVYSRYFTRGLEEGWFRGQPQEVVPGGLGGIQSALERLKDGTASAVKYVFKISDTEGAGRDV</sequence>
<accession>A0ACC3M9M7</accession>
<gene>
    <name evidence="1" type="ORF">LTR37_021066</name>
</gene>
<proteinExistence type="predicted"/>
<dbReference type="Proteomes" id="UP001281147">
    <property type="component" value="Unassembled WGS sequence"/>
</dbReference>
<evidence type="ECO:0000313" key="2">
    <source>
        <dbReference type="Proteomes" id="UP001281147"/>
    </source>
</evidence>
<reference evidence="1" key="1">
    <citation type="submission" date="2023-07" db="EMBL/GenBank/DDBJ databases">
        <title>Black Yeasts Isolated from many extreme environments.</title>
        <authorList>
            <person name="Coleine C."/>
            <person name="Stajich J.E."/>
            <person name="Selbmann L."/>
        </authorList>
    </citation>
    <scope>NUCLEOTIDE SEQUENCE</scope>
    <source>
        <strain evidence="1">CCFEE 5714</strain>
    </source>
</reference>
<dbReference type="EMBL" id="JAUTXU010000426">
    <property type="protein sequence ID" value="KAK3680786.1"/>
    <property type="molecule type" value="Genomic_DNA"/>
</dbReference>
<evidence type="ECO:0000313" key="1">
    <source>
        <dbReference type="EMBL" id="KAK3680786.1"/>
    </source>
</evidence>